<feature type="transmembrane region" description="Helical" evidence="1">
    <location>
        <begin position="12"/>
        <end position="30"/>
    </location>
</feature>
<dbReference type="RefSeq" id="WP_110673084.1">
    <property type="nucleotide sequence ID" value="NZ_PYBW01000145.1"/>
</dbReference>
<feature type="transmembrane region" description="Helical" evidence="1">
    <location>
        <begin position="66"/>
        <end position="86"/>
    </location>
</feature>
<keyword evidence="1" id="KW-0812">Transmembrane</keyword>
<name>A0A2V4NHX1_9ACTN</name>
<protein>
    <recommendedName>
        <fullName evidence="4">DUF2568 domain-containing protein</fullName>
    </recommendedName>
</protein>
<evidence type="ECO:0008006" key="4">
    <source>
        <dbReference type="Google" id="ProtNLM"/>
    </source>
</evidence>
<evidence type="ECO:0000256" key="1">
    <source>
        <dbReference type="SAM" id="Phobius"/>
    </source>
</evidence>
<dbReference type="AlphaFoldDB" id="A0A2V4NHX1"/>
<proteinExistence type="predicted"/>
<feature type="transmembrane region" description="Helical" evidence="1">
    <location>
        <begin position="92"/>
        <end position="110"/>
    </location>
</feature>
<evidence type="ECO:0000313" key="3">
    <source>
        <dbReference type="Proteomes" id="UP000248039"/>
    </source>
</evidence>
<accession>A0A2V4NHX1</accession>
<sequence length="124" mass="12648">MIPGPVRVANEALAFLLELAALGLLAWWGFTLGHSLPLHLLLGLGLPLLAALLWGRYAAPKAPVRLPVPAVLAVKALVFGSAAAALGDRAGWGSGLGFALLCLANTALATRYRSTLAAASADQG</sequence>
<dbReference type="Proteomes" id="UP000248039">
    <property type="component" value="Unassembled WGS sequence"/>
</dbReference>
<dbReference type="EMBL" id="PYBW01000145">
    <property type="protein sequence ID" value="PYC67818.1"/>
    <property type="molecule type" value="Genomic_DNA"/>
</dbReference>
<comment type="caution">
    <text evidence="2">The sequence shown here is derived from an EMBL/GenBank/DDBJ whole genome shotgun (WGS) entry which is preliminary data.</text>
</comment>
<evidence type="ECO:0000313" key="2">
    <source>
        <dbReference type="EMBL" id="PYC67818.1"/>
    </source>
</evidence>
<dbReference type="Pfam" id="PF10823">
    <property type="entry name" value="DUF2568"/>
    <property type="match status" value="1"/>
</dbReference>
<reference evidence="2 3" key="1">
    <citation type="submission" date="2018-03" db="EMBL/GenBank/DDBJ databases">
        <title>Bioinformatic expansion and discovery of thiopeptide antibiotics.</title>
        <authorList>
            <person name="Schwalen C.J."/>
            <person name="Hudson G.A."/>
            <person name="Mitchell D.A."/>
        </authorList>
    </citation>
    <scope>NUCLEOTIDE SEQUENCE [LARGE SCALE GENOMIC DNA]</scope>
    <source>
        <strain evidence="2 3">ATCC 21389</strain>
    </source>
</reference>
<gene>
    <name evidence="2" type="ORF">C7C46_29970</name>
</gene>
<keyword evidence="3" id="KW-1185">Reference proteome</keyword>
<keyword evidence="1" id="KW-0472">Membrane</keyword>
<dbReference type="InterPro" id="IPR021214">
    <property type="entry name" value="DUF2568"/>
</dbReference>
<keyword evidence="1" id="KW-1133">Transmembrane helix</keyword>
<feature type="transmembrane region" description="Helical" evidence="1">
    <location>
        <begin position="36"/>
        <end position="54"/>
    </location>
</feature>
<organism evidence="2 3">
    <name type="scientific">Streptomyces tateyamensis</name>
    <dbReference type="NCBI Taxonomy" id="565073"/>
    <lineage>
        <taxon>Bacteria</taxon>
        <taxon>Bacillati</taxon>
        <taxon>Actinomycetota</taxon>
        <taxon>Actinomycetes</taxon>
        <taxon>Kitasatosporales</taxon>
        <taxon>Streptomycetaceae</taxon>
        <taxon>Streptomyces</taxon>
    </lineage>
</organism>